<gene>
    <name evidence="1" type="ORF">G2W53_010251</name>
</gene>
<protein>
    <submittedName>
        <fullName evidence="1">Uncharacterized protein</fullName>
    </submittedName>
</protein>
<evidence type="ECO:0000313" key="1">
    <source>
        <dbReference type="EMBL" id="KAF7835392.1"/>
    </source>
</evidence>
<reference evidence="1" key="1">
    <citation type="submission" date="2020-09" db="EMBL/GenBank/DDBJ databases">
        <title>Genome-Enabled Discovery of Anthraquinone Biosynthesis in Senna tora.</title>
        <authorList>
            <person name="Kang S.-H."/>
            <person name="Pandey R.P."/>
            <person name="Lee C.-M."/>
            <person name="Sim J.-S."/>
            <person name="Jeong J.-T."/>
            <person name="Choi B.-S."/>
            <person name="Jung M."/>
            <person name="Ginzburg D."/>
            <person name="Zhao K."/>
            <person name="Won S.Y."/>
            <person name="Oh T.-J."/>
            <person name="Yu Y."/>
            <person name="Kim N.-H."/>
            <person name="Lee O.R."/>
            <person name="Lee T.-H."/>
            <person name="Bashyal P."/>
            <person name="Kim T.-S."/>
            <person name="Lee W.-H."/>
            <person name="Kawkins C."/>
            <person name="Kim C.-K."/>
            <person name="Kim J.S."/>
            <person name="Ahn B.O."/>
            <person name="Rhee S.Y."/>
            <person name="Sohng J.K."/>
        </authorList>
    </citation>
    <scope>NUCLEOTIDE SEQUENCE</scope>
    <source>
        <tissue evidence="1">Leaf</tissue>
    </source>
</reference>
<organism evidence="1 2">
    <name type="scientific">Senna tora</name>
    <dbReference type="NCBI Taxonomy" id="362788"/>
    <lineage>
        <taxon>Eukaryota</taxon>
        <taxon>Viridiplantae</taxon>
        <taxon>Streptophyta</taxon>
        <taxon>Embryophyta</taxon>
        <taxon>Tracheophyta</taxon>
        <taxon>Spermatophyta</taxon>
        <taxon>Magnoliopsida</taxon>
        <taxon>eudicotyledons</taxon>
        <taxon>Gunneridae</taxon>
        <taxon>Pentapetalae</taxon>
        <taxon>rosids</taxon>
        <taxon>fabids</taxon>
        <taxon>Fabales</taxon>
        <taxon>Fabaceae</taxon>
        <taxon>Caesalpinioideae</taxon>
        <taxon>Cassia clade</taxon>
        <taxon>Senna</taxon>
    </lineage>
</organism>
<dbReference type="EMBL" id="JAAIUW010000004">
    <property type="protein sequence ID" value="KAF7835392.1"/>
    <property type="molecule type" value="Genomic_DNA"/>
</dbReference>
<evidence type="ECO:0000313" key="2">
    <source>
        <dbReference type="Proteomes" id="UP000634136"/>
    </source>
</evidence>
<proteinExistence type="predicted"/>
<accession>A0A834X0M6</accession>
<sequence>MNPASVIVAVPELRDVVASSFIATCLHHSLHHEEAIEWQTKPPKSVVDGDDSQVVSTSERSLRQQQSSGKIASLFYQQGAKIERAGEAILVKKKDSKHTE</sequence>
<dbReference type="AlphaFoldDB" id="A0A834X0M6"/>
<dbReference type="Proteomes" id="UP000634136">
    <property type="component" value="Unassembled WGS sequence"/>
</dbReference>
<name>A0A834X0M6_9FABA</name>
<comment type="caution">
    <text evidence="1">The sequence shown here is derived from an EMBL/GenBank/DDBJ whole genome shotgun (WGS) entry which is preliminary data.</text>
</comment>
<keyword evidence="2" id="KW-1185">Reference proteome</keyword>